<evidence type="ECO:0000256" key="4">
    <source>
        <dbReference type="ARBA" id="ARBA00023163"/>
    </source>
</evidence>
<comment type="similarity">
    <text evidence="1">Belongs to the sigma-70 factor family. ECF subfamily.</text>
</comment>
<evidence type="ECO:0000313" key="5">
    <source>
        <dbReference type="EMBL" id="MCW9713866.1"/>
    </source>
</evidence>
<keyword evidence="4" id="KW-0804">Transcription</keyword>
<dbReference type="SUPFAM" id="SSF88946">
    <property type="entry name" value="Sigma2 domain of RNA polymerase sigma factors"/>
    <property type="match status" value="1"/>
</dbReference>
<dbReference type="SUPFAM" id="SSF88659">
    <property type="entry name" value="Sigma3 and sigma4 domains of RNA polymerase sigma factors"/>
    <property type="match status" value="1"/>
</dbReference>
<proteinExistence type="inferred from homology"/>
<accession>A0ABT3Q1C0</accession>
<evidence type="ECO:0000256" key="2">
    <source>
        <dbReference type="ARBA" id="ARBA00023015"/>
    </source>
</evidence>
<gene>
    <name evidence="5" type="ORF">LQ318_13225</name>
</gene>
<dbReference type="InterPro" id="IPR039425">
    <property type="entry name" value="RNA_pol_sigma-70-like"/>
</dbReference>
<dbReference type="InterPro" id="IPR013325">
    <property type="entry name" value="RNA_pol_sigma_r2"/>
</dbReference>
<dbReference type="RefSeq" id="WP_265790863.1">
    <property type="nucleotide sequence ID" value="NZ_BAABRS010000003.1"/>
</dbReference>
<dbReference type="InterPro" id="IPR014284">
    <property type="entry name" value="RNA_pol_sigma-70_dom"/>
</dbReference>
<evidence type="ECO:0000256" key="1">
    <source>
        <dbReference type="ARBA" id="ARBA00010641"/>
    </source>
</evidence>
<dbReference type="PANTHER" id="PTHR43133:SF51">
    <property type="entry name" value="RNA POLYMERASE SIGMA FACTOR"/>
    <property type="match status" value="1"/>
</dbReference>
<protein>
    <submittedName>
        <fullName evidence="5">Sigma-70 family RNA polymerase sigma factor</fullName>
    </submittedName>
</protein>
<keyword evidence="3" id="KW-0731">Sigma factor</keyword>
<evidence type="ECO:0000256" key="3">
    <source>
        <dbReference type="ARBA" id="ARBA00023082"/>
    </source>
</evidence>
<sequence length="181" mass="21468">MDYSELVSALKENNTQKTNKLVKAIRSRLVAFLRIHMNASQSDAEDMAQEALLISIESIRNNKIKNPDQVVKYMISVSRNAYLKEQQNRKQVSFEKISDLYQHKPGQLQSLLDKEQKNLLQWCLDQLKDEYQKYMQFWFDNPDMHTQKVADHFDISLSNAWTRKHRLIKKLSECYQKKSKL</sequence>
<dbReference type="InterPro" id="IPR013324">
    <property type="entry name" value="RNA_pol_sigma_r3/r4-like"/>
</dbReference>
<keyword evidence="6" id="KW-1185">Reference proteome</keyword>
<dbReference type="PANTHER" id="PTHR43133">
    <property type="entry name" value="RNA POLYMERASE ECF-TYPE SIGMA FACTO"/>
    <property type="match status" value="1"/>
</dbReference>
<comment type="caution">
    <text evidence="5">The sequence shown here is derived from an EMBL/GenBank/DDBJ whole genome shotgun (WGS) entry which is preliminary data.</text>
</comment>
<dbReference type="InterPro" id="IPR036388">
    <property type="entry name" value="WH-like_DNA-bd_sf"/>
</dbReference>
<dbReference type="EMBL" id="JAJNDC010000003">
    <property type="protein sequence ID" value="MCW9713866.1"/>
    <property type="molecule type" value="Genomic_DNA"/>
</dbReference>
<organism evidence="5 6">
    <name type="scientific">Fodinibius salicampi</name>
    <dbReference type="NCBI Taxonomy" id="1920655"/>
    <lineage>
        <taxon>Bacteria</taxon>
        <taxon>Pseudomonadati</taxon>
        <taxon>Balneolota</taxon>
        <taxon>Balneolia</taxon>
        <taxon>Balneolales</taxon>
        <taxon>Balneolaceae</taxon>
        <taxon>Fodinibius</taxon>
    </lineage>
</organism>
<reference evidence="5 6" key="1">
    <citation type="submission" date="2021-11" db="EMBL/GenBank/DDBJ databases">
        <title>Aliifidinibius sp. nov., a new bacterium isolated from saline soil.</title>
        <authorList>
            <person name="Galisteo C."/>
            <person name="De La Haba R."/>
            <person name="Sanchez-Porro C."/>
            <person name="Ventosa A."/>
        </authorList>
    </citation>
    <scope>NUCLEOTIDE SEQUENCE [LARGE SCALE GENOMIC DNA]</scope>
    <source>
        <strain evidence="5 6">KACC 190600</strain>
    </source>
</reference>
<name>A0ABT3Q1C0_9BACT</name>
<keyword evidence="2" id="KW-0805">Transcription regulation</keyword>
<evidence type="ECO:0000313" key="6">
    <source>
        <dbReference type="Proteomes" id="UP001207337"/>
    </source>
</evidence>
<dbReference type="Gene3D" id="1.10.10.10">
    <property type="entry name" value="Winged helix-like DNA-binding domain superfamily/Winged helix DNA-binding domain"/>
    <property type="match status" value="1"/>
</dbReference>
<dbReference type="NCBIfam" id="TIGR02937">
    <property type="entry name" value="sigma70-ECF"/>
    <property type="match status" value="1"/>
</dbReference>
<dbReference type="Gene3D" id="1.10.1740.10">
    <property type="match status" value="1"/>
</dbReference>
<dbReference type="Proteomes" id="UP001207337">
    <property type="component" value="Unassembled WGS sequence"/>
</dbReference>